<evidence type="ECO:0000313" key="1">
    <source>
        <dbReference type="Proteomes" id="UP000887566"/>
    </source>
</evidence>
<protein>
    <submittedName>
        <fullName evidence="2">Uncharacterized protein</fullName>
    </submittedName>
</protein>
<dbReference type="AlphaFoldDB" id="A0A914VJ45"/>
<name>A0A914VJ45_9BILA</name>
<dbReference type="WBParaSite" id="PSAMB.scaffold196size66982.g3198.t1">
    <property type="protein sequence ID" value="PSAMB.scaffold196size66982.g3198.t1"/>
    <property type="gene ID" value="PSAMB.scaffold196size66982.g3198"/>
</dbReference>
<reference evidence="2" key="1">
    <citation type="submission" date="2022-11" db="UniProtKB">
        <authorList>
            <consortium name="WormBaseParasite"/>
        </authorList>
    </citation>
    <scope>IDENTIFICATION</scope>
</reference>
<evidence type="ECO:0000313" key="2">
    <source>
        <dbReference type="WBParaSite" id="PSAMB.scaffold196size66982.g3198.t1"/>
    </source>
</evidence>
<accession>A0A914VJ45</accession>
<organism evidence="1 2">
    <name type="scientific">Plectus sambesii</name>
    <dbReference type="NCBI Taxonomy" id="2011161"/>
    <lineage>
        <taxon>Eukaryota</taxon>
        <taxon>Metazoa</taxon>
        <taxon>Ecdysozoa</taxon>
        <taxon>Nematoda</taxon>
        <taxon>Chromadorea</taxon>
        <taxon>Plectida</taxon>
        <taxon>Plectina</taxon>
        <taxon>Plectoidea</taxon>
        <taxon>Plectidae</taxon>
        <taxon>Plectus</taxon>
    </lineage>
</organism>
<sequence length="257" mass="28169">MVEQQQRPVEDAEVQSTNALGSLTPVAIVAKRALNGAKSALESTVVSRAISFRRHEPAYDLQRAATGRRMPRLLPTIRRCRHSLDTRGREGTGNGGTQARYQECRASSGQECEIKNATEQEGIKRHDGGDRRRQWTEGGIERGAKEKATIIDGGEWHQGKKRVDEDGGMRSVGVMAHATGERTALFIIDSDGDRSGGFFLPAGHQQGRSGQETNATKAQVRSLTKTGRSGTADSRRVFIPLSTSGRNYAVKVRQRRC</sequence>
<keyword evidence="1" id="KW-1185">Reference proteome</keyword>
<dbReference type="Proteomes" id="UP000887566">
    <property type="component" value="Unplaced"/>
</dbReference>
<proteinExistence type="predicted"/>